<feature type="transmembrane region" description="Helical" evidence="7">
    <location>
        <begin position="447"/>
        <end position="468"/>
    </location>
</feature>
<keyword evidence="5 7" id="KW-0472">Membrane</keyword>
<dbReference type="PANTHER" id="PTHR30287">
    <property type="entry name" value="MEMBRANE COMPONENT OF PREDICTED ABC SUPERFAMILY METABOLITE UPTAKE TRANSPORTER"/>
    <property type="match status" value="1"/>
</dbReference>
<feature type="coiled-coil region" evidence="6">
    <location>
        <begin position="262"/>
        <end position="289"/>
    </location>
</feature>
<feature type="transmembrane region" description="Helical" evidence="7">
    <location>
        <begin position="399"/>
        <end position="427"/>
    </location>
</feature>
<dbReference type="Pfam" id="PF02687">
    <property type="entry name" value="FtsX"/>
    <property type="match status" value="2"/>
</dbReference>
<dbReference type="AlphaFoldDB" id="A0A0R1ZJ74"/>
<feature type="transmembrane region" description="Helical" evidence="7">
    <location>
        <begin position="519"/>
        <end position="539"/>
    </location>
</feature>
<evidence type="ECO:0000256" key="1">
    <source>
        <dbReference type="ARBA" id="ARBA00004651"/>
    </source>
</evidence>
<evidence type="ECO:0000256" key="7">
    <source>
        <dbReference type="SAM" id="Phobius"/>
    </source>
</evidence>
<protein>
    <submittedName>
        <fullName evidence="9">Antimicrobial peptide ABC transporter permease</fullName>
    </submittedName>
</protein>
<dbReference type="EMBL" id="AYYO01000037">
    <property type="protein sequence ID" value="KRM55006.1"/>
    <property type="molecule type" value="Genomic_DNA"/>
</dbReference>
<feature type="transmembrane region" description="Helical" evidence="7">
    <location>
        <begin position="21"/>
        <end position="41"/>
    </location>
</feature>
<dbReference type="PATRIC" id="fig|1291052.5.peg.1752"/>
<accession>A0A0R1ZJ74</accession>
<gene>
    <name evidence="9" type="ORF">FC18_GL001713</name>
</gene>
<comment type="subcellular location">
    <subcellularLocation>
        <location evidence="1">Cell membrane</location>
        <topology evidence="1">Multi-pass membrane protein</topology>
    </subcellularLocation>
</comment>
<dbReference type="InterPro" id="IPR003838">
    <property type="entry name" value="ABC3_permease_C"/>
</dbReference>
<keyword evidence="6" id="KW-0175">Coiled coil</keyword>
<dbReference type="Proteomes" id="UP000051679">
    <property type="component" value="Unassembled WGS sequence"/>
</dbReference>
<dbReference type="InterPro" id="IPR038766">
    <property type="entry name" value="Membrane_comp_ABC_pdt"/>
</dbReference>
<proteinExistence type="predicted"/>
<keyword evidence="4 7" id="KW-1133">Transmembrane helix</keyword>
<evidence type="ECO:0000313" key="10">
    <source>
        <dbReference type="Proteomes" id="UP000051679"/>
    </source>
</evidence>
<evidence type="ECO:0000256" key="2">
    <source>
        <dbReference type="ARBA" id="ARBA00022475"/>
    </source>
</evidence>
<evidence type="ECO:0000313" key="9">
    <source>
        <dbReference type="EMBL" id="KRM55006.1"/>
    </source>
</evidence>
<evidence type="ECO:0000259" key="8">
    <source>
        <dbReference type="Pfam" id="PF02687"/>
    </source>
</evidence>
<feature type="transmembrane region" description="Helical" evidence="7">
    <location>
        <begin position="802"/>
        <end position="823"/>
    </location>
</feature>
<keyword evidence="2" id="KW-1003">Cell membrane</keyword>
<feature type="domain" description="ABC3 transporter permease C-terminal" evidence="8">
    <location>
        <begin position="354"/>
        <end position="466"/>
    </location>
</feature>
<keyword evidence="10" id="KW-1185">Reference proteome</keyword>
<feature type="transmembrane region" description="Helical" evidence="7">
    <location>
        <begin position="354"/>
        <end position="376"/>
    </location>
</feature>
<dbReference type="GO" id="GO:0005886">
    <property type="term" value="C:plasma membrane"/>
    <property type="evidence" value="ECO:0007669"/>
    <property type="project" value="UniProtKB-SubCell"/>
</dbReference>
<keyword evidence="3 7" id="KW-0812">Transmembrane</keyword>
<feature type="transmembrane region" description="Helical" evidence="7">
    <location>
        <begin position="746"/>
        <end position="768"/>
    </location>
</feature>
<feature type="domain" description="ABC3 transporter permease C-terminal" evidence="8">
    <location>
        <begin position="752"/>
        <end position="865"/>
    </location>
</feature>
<evidence type="ECO:0000256" key="5">
    <source>
        <dbReference type="ARBA" id="ARBA00023136"/>
    </source>
</evidence>
<name>A0A0R1ZJ74_9LACO</name>
<evidence type="ECO:0000256" key="6">
    <source>
        <dbReference type="SAM" id="Coils"/>
    </source>
</evidence>
<feature type="transmembrane region" description="Helical" evidence="7">
    <location>
        <begin position="843"/>
        <end position="861"/>
    </location>
</feature>
<evidence type="ECO:0000256" key="3">
    <source>
        <dbReference type="ARBA" id="ARBA00022692"/>
    </source>
</evidence>
<dbReference type="PANTHER" id="PTHR30287:SF1">
    <property type="entry name" value="INNER MEMBRANE PROTEIN"/>
    <property type="match status" value="1"/>
</dbReference>
<reference evidence="9 10" key="1">
    <citation type="journal article" date="2015" name="Genome Announc.">
        <title>Expanding the biotechnology potential of lactobacilli through comparative genomics of 213 strains and associated genera.</title>
        <authorList>
            <person name="Sun Z."/>
            <person name="Harris H.M."/>
            <person name="McCann A."/>
            <person name="Guo C."/>
            <person name="Argimon S."/>
            <person name="Zhang W."/>
            <person name="Yang X."/>
            <person name="Jeffery I.B."/>
            <person name="Cooney J.C."/>
            <person name="Kagawa T.F."/>
            <person name="Liu W."/>
            <person name="Song Y."/>
            <person name="Salvetti E."/>
            <person name="Wrobel A."/>
            <person name="Rasinkangas P."/>
            <person name="Parkhill J."/>
            <person name="Rea M.C."/>
            <person name="O'Sullivan O."/>
            <person name="Ritari J."/>
            <person name="Douillard F.P."/>
            <person name="Paul Ross R."/>
            <person name="Yang R."/>
            <person name="Briner A.E."/>
            <person name="Felis G.E."/>
            <person name="de Vos W.M."/>
            <person name="Barrangou R."/>
            <person name="Klaenhammer T.R."/>
            <person name="Caufield P.W."/>
            <person name="Cui Y."/>
            <person name="Zhang H."/>
            <person name="O'Toole P.W."/>
        </authorList>
    </citation>
    <scope>NUCLEOTIDE SEQUENCE [LARGE SCALE GENOMIC DNA]</scope>
    <source>
        <strain evidence="9 10">DSM 20505</strain>
    </source>
</reference>
<dbReference type="STRING" id="1291052.FC18_GL001713"/>
<sequence>MARMQGKVLNKMLRRTIKETRGRFIAITLIIMLGVLIFVGVKGIGPGYRDTATSELNATKLQDMSITSTVGLTAKDVKLAKRVNGVQVAATKSTFALAASDESVVNVYGYRNNDGLNQLLVRSGHLPKNQNEIVLDSRAQEYGNFHLGDTYKLKQTDTLKRRSYKIVGFADSPLYINNNYDRGNANIGSGTVAYFAYVQQQNLDLNVYTSIGLRLTKRPSGDTYAKSYKTAVNAKLKQVRKIFKHRQAARKAELTATAMQPINKQQAKLDKAKTQVTQAKAQIAQATHGQMTTTPELTAQAAKLTAAQTKLDTAKAKVHKAIPTPSYTYGKRADLAGFSDYGASADRIAAIGDVFPVFFFLIAALITFTTVSRMISEDRTQLGTMKALGYSRLAIARNYFLYALIAAVLGIVFGVIIGQQGLVRFVLYISQMNIFTGQMILPQWQDIGLATLMAMLATIGAVAVVAPAELRTKPAELMLPKAPKNGKKILLERIKPLWRHLNFHSKVSLRNLFRFKSRMFMTIIGIAGGAGLILTGFGIRDSIMGTTSAQFGGVLHYQAIVRLADDHTSAKAMDVLQGQSQFKSAEDATTDTVELRTNADTISGVSMIVPAQRAGFSKYVSLQDAKKQAVALPKRGVVLTIKAAQVLGLSKGDKLTVKNSDGQSKSVRVAAIVQNYTGHFIYLSRTAYQHVWGQPAQTNGLLVKTKTMSKKAERHLARKLLKDGNVVNTTFMSDTLSTVNDMSKSLNAVVVILILLSGMLSFVVLYNLTNINVSERMRELSTIKVLGFYDGEVTMYIVRENIALTIAGIIASFGVGQVLTRFILKQAATDTIMFPTIIGWEGYVAAAVLTAGFTAIVMWVTHVRLKHVDMLEALAARE</sequence>
<comment type="caution">
    <text evidence="9">The sequence shown here is derived from an EMBL/GenBank/DDBJ whole genome shotgun (WGS) entry which is preliminary data.</text>
</comment>
<organism evidence="9 10">
    <name type="scientific">Lacticaseibacillus sharpeae JCM 1186 = DSM 20505</name>
    <dbReference type="NCBI Taxonomy" id="1291052"/>
    <lineage>
        <taxon>Bacteria</taxon>
        <taxon>Bacillati</taxon>
        <taxon>Bacillota</taxon>
        <taxon>Bacilli</taxon>
        <taxon>Lactobacillales</taxon>
        <taxon>Lactobacillaceae</taxon>
        <taxon>Lacticaseibacillus</taxon>
    </lineage>
</organism>
<evidence type="ECO:0000256" key="4">
    <source>
        <dbReference type="ARBA" id="ARBA00022989"/>
    </source>
</evidence>